<evidence type="ECO:0000313" key="2">
    <source>
        <dbReference type="EMBL" id="CAL6076106.1"/>
    </source>
</evidence>
<sequence>MDEMVLTRAVVNIYFNDSVQSYLYNVGDQNSIFQIVKQDGFKYCFQDPGSFRYIMNKIRGTIDLSVESAQPKRKEKMSFCVKQRTTGSISQIICRQGEDVFECNIPFDAEKSILITHQKFIFAYD</sequence>
<protein>
    <submittedName>
        <fullName evidence="2">Hypothetical_protein</fullName>
    </submittedName>
</protein>
<reference evidence="1" key="1">
    <citation type="submission" date="2023-06" db="EMBL/GenBank/DDBJ databases">
        <authorList>
            <person name="Kurt Z."/>
        </authorList>
    </citation>
    <scope>NUCLEOTIDE SEQUENCE</scope>
</reference>
<accession>A0AA86UY71</accession>
<name>A0AA86UY71_9EUKA</name>
<organism evidence="1">
    <name type="scientific">Hexamita inflata</name>
    <dbReference type="NCBI Taxonomy" id="28002"/>
    <lineage>
        <taxon>Eukaryota</taxon>
        <taxon>Metamonada</taxon>
        <taxon>Diplomonadida</taxon>
        <taxon>Hexamitidae</taxon>
        <taxon>Hexamitinae</taxon>
        <taxon>Hexamita</taxon>
    </lineage>
</organism>
<dbReference type="EMBL" id="CATOUU010001055">
    <property type="protein sequence ID" value="CAI9969237.1"/>
    <property type="molecule type" value="Genomic_DNA"/>
</dbReference>
<evidence type="ECO:0000313" key="3">
    <source>
        <dbReference type="Proteomes" id="UP001642409"/>
    </source>
</evidence>
<reference evidence="2 3" key="2">
    <citation type="submission" date="2024-07" db="EMBL/GenBank/DDBJ databases">
        <authorList>
            <person name="Akdeniz Z."/>
        </authorList>
    </citation>
    <scope>NUCLEOTIDE SEQUENCE [LARGE SCALE GENOMIC DNA]</scope>
</reference>
<dbReference type="AlphaFoldDB" id="A0AA86UY71"/>
<comment type="caution">
    <text evidence="1">The sequence shown here is derived from an EMBL/GenBank/DDBJ whole genome shotgun (WGS) entry which is preliminary data.</text>
</comment>
<evidence type="ECO:0000313" key="1">
    <source>
        <dbReference type="EMBL" id="CAI9969237.1"/>
    </source>
</evidence>
<dbReference type="EMBL" id="CAXDID020000318">
    <property type="protein sequence ID" value="CAL6076106.1"/>
    <property type="molecule type" value="Genomic_DNA"/>
</dbReference>
<keyword evidence="3" id="KW-1185">Reference proteome</keyword>
<proteinExistence type="predicted"/>
<gene>
    <name evidence="1" type="ORF">HINF_LOCUS56882</name>
    <name evidence="2" type="ORF">HINF_LOCUS57530</name>
</gene>
<dbReference type="Proteomes" id="UP001642409">
    <property type="component" value="Unassembled WGS sequence"/>
</dbReference>